<dbReference type="AlphaFoldDB" id="A0A133KCY5"/>
<dbReference type="PATRIC" id="fig|33036.3.peg.1413"/>
<dbReference type="STRING" id="33036.HMPREF3200_01425"/>
<accession>A0A133KCY5</accession>
<dbReference type="EMBL" id="LRPM01000049">
    <property type="protein sequence ID" value="KWZ77432.1"/>
    <property type="molecule type" value="Genomic_DNA"/>
</dbReference>
<dbReference type="Proteomes" id="UP000070383">
    <property type="component" value="Unassembled WGS sequence"/>
</dbReference>
<reference evidence="2" key="1">
    <citation type="submission" date="2016-01" db="EMBL/GenBank/DDBJ databases">
        <authorList>
            <person name="Mitreva M."/>
            <person name="Pepin K.H."/>
            <person name="Mihindukulasuriya K.A."/>
            <person name="Fulton R."/>
            <person name="Fronick C."/>
            <person name="O'Laughlin M."/>
            <person name="Miner T."/>
            <person name="Herter B."/>
            <person name="Rosa B.A."/>
            <person name="Cordes M."/>
            <person name="Tomlinson C."/>
            <person name="Wollam A."/>
            <person name="Palsikar V.B."/>
            <person name="Mardis E.R."/>
            <person name="Wilson R.K."/>
        </authorList>
    </citation>
    <scope>NUCLEOTIDE SEQUENCE [LARGE SCALE GENOMIC DNA]</scope>
    <source>
        <strain evidence="2">MJR8151</strain>
    </source>
</reference>
<proteinExistence type="predicted"/>
<comment type="caution">
    <text evidence="1">The sequence shown here is derived from an EMBL/GenBank/DDBJ whole genome shotgun (WGS) entry which is preliminary data.</text>
</comment>
<evidence type="ECO:0000313" key="2">
    <source>
        <dbReference type="Proteomes" id="UP000070383"/>
    </source>
</evidence>
<keyword evidence="2" id="KW-1185">Reference proteome</keyword>
<evidence type="ECO:0000313" key="1">
    <source>
        <dbReference type="EMBL" id="KWZ77432.1"/>
    </source>
</evidence>
<name>A0A133KCY5_9FIRM</name>
<sequence>MCISDLSTRVKALKSCKLDRLIHMVENRVIFINKYTKIWEEVWRS</sequence>
<organism evidence="1 2">
    <name type="scientific">Anaerococcus tetradius</name>
    <dbReference type="NCBI Taxonomy" id="33036"/>
    <lineage>
        <taxon>Bacteria</taxon>
        <taxon>Bacillati</taxon>
        <taxon>Bacillota</taxon>
        <taxon>Tissierellia</taxon>
        <taxon>Tissierellales</taxon>
        <taxon>Peptoniphilaceae</taxon>
        <taxon>Anaerococcus</taxon>
    </lineage>
</organism>
<protein>
    <submittedName>
        <fullName evidence="1">Uncharacterized protein</fullName>
    </submittedName>
</protein>
<gene>
    <name evidence="1" type="ORF">HMPREF3200_01425</name>
</gene>